<dbReference type="EMBL" id="JAUTXU010000045">
    <property type="protein sequence ID" value="KAK3715984.1"/>
    <property type="molecule type" value="Genomic_DNA"/>
</dbReference>
<keyword evidence="2" id="KW-1185">Reference proteome</keyword>
<comment type="caution">
    <text evidence="1">The sequence shown here is derived from an EMBL/GenBank/DDBJ whole genome shotgun (WGS) entry which is preliminary data.</text>
</comment>
<gene>
    <name evidence="1" type="ORF">LTR37_006714</name>
</gene>
<accession>A0ACC3NH65</accession>
<proteinExistence type="predicted"/>
<evidence type="ECO:0000313" key="1">
    <source>
        <dbReference type="EMBL" id="KAK3715984.1"/>
    </source>
</evidence>
<organism evidence="1 2">
    <name type="scientific">Vermiconidia calcicola</name>
    <dbReference type="NCBI Taxonomy" id="1690605"/>
    <lineage>
        <taxon>Eukaryota</taxon>
        <taxon>Fungi</taxon>
        <taxon>Dikarya</taxon>
        <taxon>Ascomycota</taxon>
        <taxon>Pezizomycotina</taxon>
        <taxon>Dothideomycetes</taxon>
        <taxon>Dothideomycetidae</taxon>
        <taxon>Mycosphaerellales</taxon>
        <taxon>Extremaceae</taxon>
        <taxon>Vermiconidia</taxon>
    </lineage>
</organism>
<evidence type="ECO:0000313" key="2">
    <source>
        <dbReference type="Proteomes" id="UP001281147"/>
    </source>
</evidence>
<sequence length="466" mass="51156">MSGGNANITISLPGANWHMLWGNGGLDNFQLDIVGFLAVLGEASVTANAQVAALSRLFYLPRLIPAPQALLPPTRAATLPSKKAWVTSVETGNHKEHIHHVANILLGDEPDTFTVRCVEIKKRKHFRQPTRIDTIMRGVQSRSKTQSPDMGPPPVKAKATGPLTWVTLTGFFLSLSLFIISIALGDGFSLIATLCLSFLSTLIGIANKWNLKLPKRPAGATDKLSGDTVIRYPKGAFLIVKCDEDVARELYFAPEEIEYDIKSPAIYRIISLVGSLVLMLGIIFLANAKLQLQFAWAGAYGIINAAHWAAAAMPAKSHWDLSCYDLKEQSVEGGPKNKTFTEALWKAILLTKSTEWVRIGDAAPQTEVWKRWLRKAEEASKTAGSTIGPLIEPIWPESNPKGNVTKGTIWLKPESWDAKKAWDDINSPQKIEKGDPLSPLRSRNVKTWPTSDITNMTGTNDDSDMV</sequence>
<name>A0ACC3NH65_9PEZI</name>
<dbReference type="Proteomes" id="UP001281147">
    <property type="component" value="Unassembled WGS sequence"/>
</dbReference>
<reference evidence="1" key="1">
    <citation type="submission" date="2023-07" db="EMBL/GenBank/DDBJ databases">
        <title>Black Yeasts Isolated from many extreme environments.</title>
        <authorList>
            <person name="Coleine C."/>
            <person name="Stajich J.E."/>
            <person name="Selbmann L."/>
        </authorList>
    </citation>
    <scope>NUCLEOTIDE SEQUENCE</scope>
    <source>
        <strain evidence="1">CCFEE 5714</strain>
    </source>
</reference>
<protein>
    <submittedName>
        <fullName evidence="1">Uncharacterized protein</fullName>
    </submittedName>
</protein>